<gene>
    <name evidence="1" type="ORF">POL25_09005</name>
</gene>
<proteinExistence type="predicted"/>
<reference evidence="1 2" key="1">
    <citation type="submission" date="2022-11" db="EMBL/GenBank/DDBJ databases">
        <title>Minimal conservation of predation-associated metabolite biosynthetic gene clusters underscores biosynthetic potential of Myxococcota including descriptions for ten novel species: Archangium lansinium sp. nov., Myxococcus landrumus sp. nov., Nannocystis bai.</title>
        <authorList>
            <person name="Ahearne A."/>
            <person name="Stevens C."/>
            <person name="Dowd S."/>
        </authorList>
    </citation>
    <scope>NUCLEOTIDE SEQUENCE [LARGE SCALE GENOMIC DNA]</scope>
    <source>
        <strain evidence="1 2">BB15-2</strain>
    </source>
</reference>
<organism evidence="1 2">
    <name type="scientific">Nannocystis bainbridge</name>
    <dbReference type="NCBI Taxonomy" id="2995303"/>
    <lineage>
        <taxon>Bacteria</taxon>
        <taxon>Pseudomonadati</taxon>
        <taxon>Myxococcota</taxon>
        <taxon>Polyangia</taxon>
        <taxon>Nannocystales</taxon>
        <taxon>Nannocystaceae</taxon>
        <taxon>Nannocystis</taxon>
    </lineage>
</organism>
<dbReference type="Proteomes" id="UP001221686">
    <property type="component" value="Unassembled WGS sequence"/>
</dbReference>
<accession>A0ABT5DTQ9</accession>
<name>A0ABT5DTQ9_9BACT</name>
<comment type="caution">
    <text evidence="1">The sequence shown here is derived from an EMBL/GenBank/DDBJ whole genome shotgun (WGS) entry which is preliminary data.</text>
</comment>
<dbReference type="RefSeq" id="WP_272085514.1">
    <property type="nucleotide sequence ID" value="NZ_JAQNDL010000001.1"/>
</dbReference>
<evidence type="ECO:0000313" key="2">
    <source>
        <dbReference type="Proteomes" id="UP001221686"/>
    </source>
</evidence>
<evidence type="ECO:0000313" key="1">
    <source>
        <dbReference type="EMBL" id="MDC0717029.1"/>
    </source>
</evidence>
<protein>
    <submittedName>
        <fullName evidence="1">Uncharacterized protein</fullName>
    </submittedName>
</protein>
<dbReference type="EMBL" id="JAQNDL010000001">
    <property type="protein sequence ID" value="MDC0717029.1"/>
    <property type="molecule type" value="Genomic_DNA"/>
</dbReference>
<sequence length="46" mass="4955">MGDSNNGANASHVDKLIDADPQCHDLMHASVIGDELLRLGVPNDIW</sequence>
<keyword evidence="2" id="KW-1185">Reference proteome</keyword>